<dbReference type="Proteomes" id="UP000434409">
    <property type="component" value="Unassembled WGS sequence"/>
</dbReference>
<dbReference type="EMBL" id="VULY01000018">
    <property type="protein sequence ID" value="MSR93532.1"/>
    <property type="molecule type" value="Genomic_DNA"/>
</dbReference>
<evidence type="ECO:0000313" key="2">
    <source>
        <dbReference type="Proteomes" id="UP000434409"/>
    </source>
</evidence>
<protein>
    <submittedName>
        <fullName evidence="1">DUF2877 domain-containing protein</fullName>
    </submittedName>
</protein>
<sequence>MYYDIIQASDLTLHLLKTRQDGFVHSVYRKTVNLCIDKTLIALQSNASPLSPISLIADLSEESLRKLNLSEGTPVRVTDTSLLIGSFRFLFQGAKSYSSCLQEELTPAQIALLKERLAAVLLSSHTGGFDAIFHAFQKPGRPLPSPILEGGRQYLLQARQALSQKEYSSASVCLSRLLGLGIGLTPSGDDFLCGVLAGLILSGNGSSSFASLLKEQVAAGLHRTNTISQAFLRCALNHRFSPAVLSLAKCPDPGAVRASFETIGHSSGIDTLYGIFFILDFIENGRV</sequence>
<comment type="caution">
    <text evidence="1">The sequence shown here is derived from an EMBL/GenBank/DDBJ whole genome shotgun (WGS) entry which is preliminary data.</text>
</comment>
<gene>
    <name evidence="1" type="ORF">FYJ34_04425</name>
</gene>
<reference evidence="1 2" key="1">
    <citation type="submission" date="2019-08" db="EMBL/GenBank/DDBJ databases">
        <title>In-depth cultivation of the pig gut microbiome towards novel bacterial diversity and tailored functional studies.</title>
        <authorList>
            <person name="Wylensek D."/>
            <person name="Hitch T.C.A."/>
            <person name="Clavel T."/>
        </authorList>
    </citation>
    <scope>NUCLEOTIDE SEQUENCE [LARGE SCALE GENOMIC DNA]</scope>
    <source>
        <strain evidence="1 2">68-1-5</strain>
    </source>
</reference>
<evidence type="ECO:0000313" key="1">
    <source>
        <dbReference type="EMBL" id="MSR93532.1"/>
    </source>
</evidence>
<dbReference type="Pfam" id="PF11392">
    <property type="entry name" value="AllH"/>
    <property type="match status" value="1"/>
</dbReference>
<name>A0A6N7V2R2_9FIRM</name>
<dbReference type="InterPro" id="IPR021530">
    <property type="entry name" value="AllH-like"/>
</dbReference>
<proteinExistence type="predicted"/>
<accession>A0A6N7V2R2</accession>
<dbReference type="RefSeq" id="WP_154476586.1">
    <property type="nucleotide sequence ID" value="NZ_VULY01000018.1"/>
</dbReference>
<dbReference type="AlphaFoldDB" id="A0A6N7V2R2"/>
<organism evidence="1 2">
    <name type="scientific">Suipraeoptans intestinalis</name>
    <dbReference type="NCBI Taxonomy" id="2606628"/>
    <lineage>
        <taxon>Bacteria</taxon>
        <taxon>Bacillati</taxon>
        <taxon>Bacillota</taxon>
        <taxon>Clostridia</taxon>
        <taxon>Lachnospirales</taxon>
        <taxon>Lachnospiraceae</taxon>
        <taxon>Suipraeoptans</taxon>
    </lineage>
</organism>
<keyword evidence="2" id="KW-1185">Reference proteome</keyword>